<feature type="compositionally biased region" description="Basic and acidic residues" evidence="10">
    <location>
        <begin position="22"/>
        <end position="31"/>
    </location>
</feature>
<evidence type="ECO:0000313" key="13">
    <source>
        <dbReference type="EMBL" id="GAA3704686.1"/>
    </source>
</evidence>
<evidence type="ECO:0000256" key="3">
    <source>
        <dbReference type="ARBA" id="ARBA00022475"/>
    </source>
</evidence>
<sequence>MRDAQSDQTVLADLALAPEGGTRPEETGEERRPVLELAGIEKHFGPVHALKAVNLELFPGEILGLVGENGAGKSTLMSVAAGSLLPDAGTVTIAGQRMDGSDPEASRSAGLAIVYQDPALIPDLRVDENCYLGVPEKQRPKFAGLAAWSRSLTAAFSSENPLPPAVPVRDLQPDKRFVLEISKALAGNPKVVILDEPTEHLSKDDVEILLATVRRLAEQGCAVVYISHRIHEVKRIAHRIAVLRDGAIKDTFPADQKTDREIVNLVAGKHLAALFPEKRKPTGESETAVVVQDFVGENFSVQELALHRGEIVGLAGIEGQGQRDFLRALAGLGKARGRLSVGEREVPLGKPWKSAEHGIAFVPNDRHGEGIFTSMPILANLTARTLPKFSRASIVDLKQEVAAAQNLRAVLGIKMSSLDAPIESLSGGNQQKVVMARSLASEPTLLLADEPTQGVDVGARLEIYEILRSTADSGGTALVLSSDAMELSGLCDRVVVFSRGQVAAELEGEELTEKAITHAVLTSTTTRSVAAATERSRARRFLTGDYFPAAILAVASLVLGAVAASQNEFYLTAFNLNSLLMLFAGYAFVAMAQQVVMMTGGIDLSVGPLAGLMVVVASFVLPASLSSYGGLAVGILVLCLIGLATGAANWALIEFTKIPPVIGTLITFTLLQGISLVLRPEPGGAINGNLLVWLEASAGFVPLAAVAAVVLGLGLEFALRRTAWGLRLRAVGSRPAGAKRLGIRIRWTLLTAYVAASGIVVLAALVLMTQTGSGDASAGISYTLPSITAVVLAGASVFGGRGSFVGALTGALLIQQLNTVTVFLALDEAWQHYLLGGLTILAAGFYSRLRSKA</sequence>
<feature type="region of interest" description="Disordered" evidence="10">
    <location>
        <begin position="1"/>
        <end position="31"/>
    </location>
</feature>
<dbReference type="CDD" id="cd03216">
    <property type="entry name" value="ABC_Carb_Monos_I"/>
    <property type="match status" value="1"/>
</dbReference>
<feature type="transmembrane region" description="Helical" evidence="11">
    <location>
        <begin position="570"/>
        <end position="592"/>
    </location>
</feature>
<evidence type="ECO:0000256" key="8">
    <source>
        <dbReference type="ARBA" id="ARBA00022989"/>
    </source>
</evidence>
<dbReference type="CDD" id="cd06579">
    <property type="entry name" value="TM_PBP1_transp_AraH_like"/>
    <property type="match status" value="1"/>
</dbReference>
<dbReference type="InterPro" id="IPR001851">
    <property type="entry name" value="ABC_transp_permease"/>
</dbReference>
<dbReference type="SUPFAM" id="SSF52540">
    <property type="entry name" value="P-loop containing nucleoside triphosphate hydrolases"/>
    <property type="match status" value="2"/>
</dbReference>
<gene>
    <name evidence="13" type="ORF">GCM10023081_46210</name>
</gene>
<evidence type="ECO:0000256" key="6">
    <source>
        <dbReference type="ARBA" id="ARBA00022741"/>
    </source>
</evidence>
<evidence type="ECO:0000256" key="11">
    <source>
        <dbReference type="SAM" id="Phobius"/>
    </source>
</evidence>
<feature type="domain" description="ABC transporter" evidence="12">
    <location>
        <begin position="35"/>
        <end position="524"/>
    </location>
</feature>
<keyword evidence="9 11" id="KW-0472">Membrane</keyword>
<dbReference type="PROSITE" id="PS00211">
    <property type="entry name" value="ABC_TRANSPORTER_1"/>
    <property type="match status" value="1"/>
</dbReference>
<dbReference type="SMART" id="SM00382">
    <property type="entry name" value="AAA"/>
    <property type="match status" value="1"/>
</dbReference>
<feature type="transmembrane region" description="Helical" evidence="11">
    <location>
        <begin position="805"/>
        <end position="826"/>
    </location>
</feature>
<feature type="transmembrane region" description="Helical" evidence="11">
    <location>
        <begin position="546"/>
        <end position="564"/>
    </location>
</feature>
<protein>
    <recommendedName>
        <fullName evidence="12">ABC transporter domain-containing protein</fullName>
    </recommendedName>
</protein>
<dbReference type="CDD" id="cd03215">
    <property type="entry name" value="ABC_Carb_Monos_II"/>
    <property type="match status" value="1"/>
</dbReference>
<dbReference type="InterPro" id="IPR027417">
    <property type="entry name" value="P-loop_NTPase"/>
</dbReference>
<reference evidence="14" key="1">
    <citation type="journal article" date="2019" name="Int. J. Syst. Evol. Microbiol.">
        <title>The Global Catalogue of Microorganisms (GCM) 10K type strain sequencing project: providing services to taxonomists for standard genome sequencing and annotation.</title>
        <authorList>
            <consortium name="The Broad Institute Genomics Platform"/>
            <consortium name="The Broad Institute Genome Sequencing Center for Infectious Disease"/>
            <person name="Wu L."/>
            <person name="Ma J."/>
        </authorList>
    </citation>
    <scope>NUCLEOTIDE SEQUENCE [LARGE SCALE GENOMIC DNA]</scope>
    <source>
        <strain evidence="14">JCM 30742</strain>
    </source>
</reference>
<evidence type="ECO:0000256" key="7">
    <source>
        <dbReference type="ARBA" id="ARBA00022840"/>
    </source>
</evidence>
<evidence type="ECO:0000256" key="1">
    <source>
        <dbReference type="ARBA" id="ARBA00004651"/>
    </source>
</evidence>
<evidence type="ECO:0000259" key="12">
    <source>
        <dbReference type="PROSITE" id="PS50893"/>
    </source>
</evidence>
<dbReference type="InterPro" id="IPR003439">
    <property type="entry name" value="ABC_transporter-like_ATP-bd"/>
</dbReference>
<dbReference type="EMBL" id="BAABEO010000036">
    <property type="protein sequence ID" value="GAA3704686.1"/>
    <property type="molecule type" value="Genomic_DNA"/>
</dbReference>
<dbReference type="InterPro" id="IPR017871">
    <property type="entry name" value="ABC_transporter-like_CS"/>
</dbReference>
<keyword evidence="7" id="KW-0067">ATP-binding</keyword>
<proteinExistence type="predicted"/>
<dbReference type="PROSITE" id="PS50893">
    <property type="entry name" value="ABC_TRANSPORTER_2"/>
    <property type="match status" value="1"/>
</dbReference>
<feature type="transmembrane region" description="Helical" evidence="11">
    <location>
        <begin position="631"/>
        <end position="653"/>
    </location>
</feature>
<keyword evidence="14" id="KW-1185">Reference proteome</keyword>
<dbReference type="Gene3D" id="3.40.50.300">
    <property type="entry name" value="P-loop containing nucleotide triphosphate hydrolases"/>
    <property type="match status" value="2"/>
</dbReference>
<keyword evidence="4 11" id="KW-0812">Transmembrane</keyword>
<dbReference type="Pfam" id="PF02653">
    <property type="entry name" value="BPD_transp_2"/>
    <property type="match status" value="1"/>
</dbReference>
<comment type="subcellular location">
    <subcellularLocation>
        <location evidence="1">Cell membrane</location>
        <topology evidence="1">Multi-pass membrane protein</topology>
    </subcellularLocation>
</comment>
<keyword evidence="3" id="KW-1003">Cell membrane</keyword>
<feature type="transmembrane region" description="Helical" evidence="11">
    <location>
        <begin position="832"/>
        <end position="849"/>
    </location>
</feature>
<name>A0ABP7DEW3_9MICC</name>
<feature type="transmembrane region" description="Helical" evidence="11">
    <location>
        <begin position="780"/>
        <end position="798"/>
    </location>
</feature>
<accession>A0ABP7DEW3</accession>
<dbReference type="Proteomes" id="UP001500752">
    <property type="component" value="Unassembled WGS sequence"/>
</dbReference>
<evidence type="ECO:0000256" key="4">
    <source>
        <dbReference type="ARBA" id="ARBA00022692"/>
    </source>
</evidence>
<feature type="transmembrane region" description="Helical" evidence="11">
    <location>
        <begin position="604"/>
        <end position="625"/>
    </location>
</feature>
<dbReference type="InterPro" id="IPR003593">
    <property type="entry name" value="AAA+_ATPase"/>
</dbReference>
<evidence type="ECO:0000313" key="14">
    <source>
        <dbReference type="Proteomes" id="UP001500752"/>
    </source>
</evidence>
<keyword evidence="6" id="KW-0547">Nucleotide-binding</keyword>
<keyword evidence="8 11" id="KW-1133">Transmembrane helix</keyword>
<evidence type="ECO:0000256" key="10">
    <source>
        <dbReference type="SAM" id="MobiDB-lite"/>
    </source>
</evidence>
<evidence type="ECO:0000256" key="9">
    <source>
        <dbReference type="ARBA" id="ARBA00023136"/>
    </source>
</evidence>
<dbReference type="Pfam" id="PF00005">
    <property type="entry name" value="ABC_tran"/>
    <property type="match status" value="2"/>
</dbReference>
<evidence type="ECO:0000256" key="5">
    <source>
        <dbReference type="ARBA" id="ARBA00022737"/>
    </source>
</evidence>
<dbReference type="PANTHER" id="PTHR43790">
    <property type="entry name" value="CARBOHYDRATE TRANSPORT ATP-BINDING PROTEIN MG119-RELATED"/>
    <property type="match status" value="1"/>
</dbReference>
<feature type="transmembrane region" description="Helical" evidence="11">
    <location>
        <begin position="747"/>
        <end position="768"/>
    </location>
</feature>
<organism evidence="13 14">
    <name type="scientific">Arthrobacter ginkgonis</name>
    <dbReference type="NCBI Taxonomy" id="1630594"/>
    <lineage>
        <taxon>Bacteria</taxon>
        <taxon>Bacillati</taxon>
        <taxon>Actinomycetota</taxon>
        <taxon>Actinomycetes</taxon>
        <taxon>Micrococcales</taxon>
        <taxon>Micrococcaceae</taxon>
        <taxon>Arthrobacter</taxon>
    </lineage>
</organism>
<comment type="caution">
    <text evidence="13">The sequence shown here is derived from an EMBL/GenBank/DDBJ whole genome shotgun (WGS) entry which is preliminary data.</text>
</comment>
<dbReference type="InterPro" id="IPR050107">
    <property type="entry name" value="ABC_carbohydrate_import_ATPase"/>
</dbReference>
<evidence type="ECO:0000256" key="2">
    <source>
        <dbReference type="ARBA" id="ARBA00022448"/>
    </source>
</evidence>
<feature type="transmembrane region" description="Helical" evidence="11">
    <location>
        <begin position="660"/>
        <end position="678"/>
    </location>
</feature>
<keyword evidence="5" id="KW-0677">Repeat</keyword>
<keyword evidence="2" id="KW-0813">Transport</keyword>
<feature type="transmembrane region" description="Helical" evidence="11">
    <location>
        <begin position="698"/>
        <end position="719"/>
    </location>
</feature>
<dbReference type="PANTHER" id="PTHR43790:SF9">
    <property type="entry name" value="GALACTOFURANOSE TRANSPORTER ATP-BINDING PROTEIN YTFR"/>
    <property type="match status" value="1"/>
</dbReference>